<evidence type="ECO:0000256" key="1">
    <source>
        <dbReference type="ARBA" id="ARBA00004325"/>
    </source>
</evidence>
<feature type="region of interest" description="Disordered" evidence="5">
    <location>
        <begin position="1"/>
        <end position="28"/>
    </location>
</feature>
<dbReference type="InterPro" id="IPR050355">
    <property type="entry name" value="RCF1"/>
</dbReference>
<evidence type="ECO:0000313" key="8">
    <source>
        <dbReference type="Ensembl" id="ENSSHAP00000028754.1"/>
    </source>
</evidence>
<evidence type="ECO:0000256" key="5">
    <source>
        <dbReference type="SAM" id="MobiDB-lite"/>
    </source>
</evidence>
<dbReference type="KEGG" id="shr:100918250"/>
<dbReference type="Ensembl" id="ENSSHAT00000047331.1">
    <property type="protein sequence ID" value="ENSSHAP00000028754.1"/>
    <property type="gene ID" value="ENSSHAG00000030765.1"/>
</dbReference>
<dbReference type="PANTHER" id="PTHR12297">
    <property type="entry name" value="HYPOXIA-INDUCBILE GENE 1 HIG1 -RELATED"/>
    <property type="match status" value="1"/>
</dbReference>
<dbReference type="GO" id="GO:0031966">
    <property type="term" value="C:mitochondrial membrane"/>
    <property type="evidence" value="ECO:0007669"/>
    <property type="project" value="UniProtKB-SubCell"/>
</dbReference>
<evidence type="ECO:0000313" key="9">
    <source>
        <dbReference type="Proteomes" id="UP000007648"/>
    </source>
</evidence>
<reference evidence="8" key="3">
    <citation type="submission" date="2025-09" db="UniProtKB">
        <authorList>
            <consortium name="Ensembl"/>
        </authorList>
    </citation>
    <scope>IDENTIFICATION</scope>
</reference>
<sequence>MSSSGSVTPKVTFDPAHPPVIEGFSPTSQRFRDESFKDKLKRKIGENPVVPLGCLATAGALSYGLYCFHRGNSQRSQLMMRTRILAQGFTVVAILGGLAVSAMKSPRPH</sequence>
<keyword evidence="2 6" id="KW-0812">Transmembrane</keyword>
<dbReference type="AlphaFoldDB" id="A0A7N4NVA0"/>
<feature type="domain" description="HIG1" evidence="7">
    <location>
        <begin position="21"/>
        <end position="109"/>
    </location>
</feature>
<keyword evidence="3 6" id="KW-1133">Transmembrane helix</keyword>
<dbReference type="GO" id="GO:1905235">
    <property type="term" value="P:response to quercetin"/>
    <property type="evidence" value="ECO:0007669"/>
    <property type="project" value="Ensembl"/>
</dbReference>
<evidence type="ECO:0000259" key="7">
    <source>
        <dbReference type="PROSITE" id="PS51503"/>
    </source>
</evidence>
<evidence type="ECO:0000256" key="2">
    <source>
        <dbReference type="ARBA" id="ARBA00022692"/>
    </source>
</evidence>
<evidence type="ECO:0000256" key="6">
    <source>
        <dbReference type="SAM" id="Phobius"/>
    </source>
</evidence>
<dbReference type="PROSITE" id="PS51503">
    <property type="entry name" value="HIG1"/>
    <property type="match status" value="1"/>
</dbReference>
<dbReference type="GeneID" id="100918250"/>
<comment type="subcellular location">
    <subcellularLocation>
        <location evidence="1">Mitochondrion membrane</location>
    </subcellularLocation>
</comment>
<dbReference type="Proteomes" id="UP000007648">
    <property type="component" value="Unassembled WGS sequence"/>
</dbReference>
<organism evidence="8 9">
    <name type="scientific">Sarcophilus harrisii</name>
    <name type="common">Tasmanian devil</name>
    <name type="synonym">Sarcophilus laniarius</name>
    <dbReference type="NCBI Taxonomy" id="9305"/>
    <lineage>
        <taxon>Eukaryota</taxon>
        <taxon>Metazoa</taxon>
        <taxon>Chordata</taxon>
        <taxon>Craniata</taxon>
        <taxon>Vertebrata</taxon>
        <taxon>Euteleostomi</taxon>
        <taxon>Mammalia</taxon>
        <taxon>Metatheria</taxon>
        <taxon>Dasyuromorphia</taxon>
        <taxon>Dasyuridae</taxon>
        <taxon>Sarcophilus</taxon>
    </lineage>
</organism>
<dbReference type="InterPro" id="IPR007667">
    <property type="entry name" value="Hypoxia_induced_domain"/>
</dbReference>
<dbReference type="GeneTree" id="ENSGT00910000144291"/>
<dbReference type="CTD" id="192286"/>
<dbReference type="InParanoid" id="A0A7N4NVA0"/>
<reference evidence="8" key="2">
    <citation type="submission" date="2025-08" db="UniProtKB">
        <authorList>
            <consortium name="Ensembl"/>
        </authorList>
    </citation>
    <scope>IDENTIFICATION</scope>
</reference>
<keyword evidence="9" id="KW-1185">Reference proteome</keyword>
<proteinExistence type="predicted"/>
<dbReference type="Gene3D" id="6.10.140.1320">
    <property type="match status" value="1"/>
</dbReference>
<dbReference type="GO" id="GO:0097250">
    <property type="term" value="P:mitochondrial respirasome assembly"/>
    <property type="evidence" value="ECO:0007669"/>
    <property type="project" value="Ensembl"/>
</dbReference>
<reference evidence="8 9" key="1">
    <citation type="journal article" date="2011" name="Proc. Natl. Acad. Sci. U.S.A.">
        <title>Genetic diversity and population structure of the endangered marsupial Sarcophilus harrisii (Tasmanian devil).</title>
        <authorList>
            <person name="Miller W."/>
            <person name="Hayes V.M."/>
            <person name="Ratan A."/>
            <person name="Petersen D.C."/>
            <person name="Wittekindt N.E."/>
            <person name="Miller J."/>
            <person name="Walenz B."/>
            <person name="Knight J."/>
            <person name="Qi J."/>
            <person name="Zhao F."/>
            <person name="Wang Q."/>
            <person name="Bedoya-Reina O.C."/>
            <person name="Katiyar N."/>
            <person name="Tomsho L.P."/>
            <person name="Kasson L.M."/>
            <person name="Hardie R.A."/>
            <person name="Woodbridge P."/>
            <person name="Tindall E.A."/>
            <person name="Bertelsen M.F."/>
            <person name="Dixon D."/>
            <person name="Pyecroft S."/>
            <person name="Helgen K.M."/>
            <person name="Lesk A.M."/>
            <person name="Pringle T.H."/>
            <person name="Patterson N."/>
            <person name="Zhang Y."/>
            <person name="Kreiss A."/>
            <person name="Woods G.M."/>
            <person name="Jones M.E."/>
            <person name="Schuster S.C."/>
        </authorList>
    </citation>
    <scope>NUCLEOTIDE SEQUENCE [LARGE SCALE GENOMIC DNA]</scope>
</reference>
<feature type="transmembrane region" description="Helical" evidence="6">
    <location>
        <begin position="49"/>
        <end position="68"/>
    </location>
</feature>
<dbReference type="FunCoup" id="A0A7N4NVA0">
    <property type="interactions" value="679"/>
</dbReference>
<dbReference type="Pfam" id="PF04588">
    <property type="entry name" value="HIG_1_N"/>
    <property type="match status" value="1"/>
</dbReference>
<evidence type="ECO:0000256" key="3">
    <source>
        <dbReference type="ARBA" id="ARBA00022989"/>
    </source>
</evidence>
<accession>A0A7N4NVA0</accession>
<dbReference type="PANTHER" id="PTHR12297:SF18">
    <property type="entry name" value="HIG1 DOMAIN FAMILY MEMBER 2A"/>
    <property type="match status" value="1"/>
</dbReference>
<evidence type="ECO:0000256" key="4">
    <source>
        <dbReference type="ARBA" id="ARBA00023136"/>
    </source>
</evidence>
<feature type="transmembrane region" description="Helical" evidence="6">
    <location>
        <begin position="84"/>
        <end position="103"/>
    </location>
</feature>
<name>A0A7N4NVA0_SARHA</name>
<dbReference type="GO" id="GO:0005634">
    <property type="term" value="C:nucleus"/>
    <property type="evidence" value="ECO:0007669"/>
    <property type="project" value="Ensembl"/>
</dbReference>
<protein>
    <recommendedName>
        <fullName evidence="7">HIG1 domain-containing protein</fullName>
    </recommendedName>
</protein>
<dbReference type="OrthoDB" id="6604018at2759"/>
<keyword evidence="4 6" id="KW-0472">Membrane</keyword>